<organism evidence="2 3">
    <name type="scientific">Sphaerimonospora cavernae</name>
    <dbReference type="NCBI Taxonomy" id="1740611"/>
    <lineage>
        <taxon>Bacteria</taxon>
        <taxon>Bacillati</taxon>
        <taxon>Actinomycetota</taxon>
        <taxon>Actinomycetes</taxon>
        <taxon>Streptosporangiales</taxon>
        <taxon>Streptosporangiaceae</taxon>
        <taxon>Sphaerimonospora</taxon>
    </lineage>
</organism>
<reference evidence="2 3" key="1">
    <citation type="submission" date="2024-09" db="EMBL/GenBank/DDBJ databases">
        <authorList>
            <person name="Sun Q."/>
            <person name="Mori K."/>
        </authorList>
    </citation>
    <scope>NUCLEOTIDE SEQUENCE [LARGE SCALE GENOMIC DNA]</scope>
    <source>
        <strain evidence="2 3">TBRC 1851</strain>
    </source>
</reference>
<feature type="compositionally biased region" description="Polar residues" evidence="1">
    <location>
        <begin position="1"/>
        <end position="17"/>
    </location>
</feature>
<proteinExistence type="predicted"/>
<sequence length="233" mass="23449">MLSNTFTSADPADSNTGFDDGIASGDSDPFEFDRCGSCRSCAFCCFWEGDADGKGDSDGMGGEDVTAGDGAGEAALCDPSPSPEPPAAEPPAAGASDTGNPGTGTAPLPATRSTHADPPFGQTGFAGTFARRDSVAGFAPGAGVTTGRPSTLRSGCPCSCAAALACVTSPSGTPIPDTNTPSATSPATHDREKRPGIRLDDNFRARETGTPNSSAGMRSTRHDTVPLTRIKQA</sequence>
<keyword evidence="3" id="KW-1185">Reference proteome</keyword>
<feature type="region of interest" description="Disordered" evidence="1">
    <location>
        <begin position="53"/>
        <end position="128"/>
    </location>
</feature>
<dbReference type="RefSeq" id="WP_394301238.1">
    <property type="nucleotide sequence ID" value="NZ_JBHMQT010000023.1"/>
</dbReference>
<evidence type="ECO:0008006" key="4">
    <source>
        <dbReference type="Google" id="ProtNLM"/>
    </source>
</evidence>
<dbReference type="Proteomes" id="UP001589870">
    <property type="component" value="Unassembled WGS sequence"/>
</dbReference>
<feature type="region of interest" description="Disordered" evidence="1">
    <location>
        <begin position="169"/>
        <end position="233"/>
    </location>
</feature>
<accession>A0ABV6U3N8</accession>
<protein>
    <recommendedName>
        <fullName evidence="4">4Fe-4S ferredoxin-type domain-containing protein</fullName>
    </recommendedName>
</protein>
<feature type="compositionally biased region" description="Polar residues" evidence="1">
    <location>
        <begin position="169"/>
        <end position="187"/>
    </location>
</feature>
<comment type="caution">
    <text evidence="2">The sequence shown here is derived from an EMBL/GenBank/DDBJ whole genome shotgun (WGS) entry which is preliminary data.</text>
</comment>
<evidence type="ECO:0000256" key="1">
    <source>
        <dbReference type="SAM" id="MobiDB-lite"/>
    </source>
</evidence>
<name>A0ABV6U3N8_9ACTN</name>
<feature type="region of interest" description="Disordered" evidence="1">
    <location>
        <begin position="1"/>
        <end position="26"/>
    </location>
</feature>
<feature type="compositionally biased region" description="Basic and acidic residues" evidence="1">
    <location>
        <begin position="188"/>
        <end position="207"/>
    </location>
</feature>
<gene>
    <name evidence="2" type="ORF">ACFHYQ_12240</name>
</gene>
<evidence type="ECO:0000313" key="3">
    <source>
        <dbReference type="Proteomes" id="UP001589870"/>
    </source>
</evidence>
<feature type="compositionally biased region" description="Pro residues" evidence="1">
    <location>
        <begin position="80"/>
        <end position="89"/>
    </location>
</feature>
<dbReference type="EMBL" id="JBHMQT010000023">
    <property type="protein sequence ID" value="MFC0863063.1"/>
    <property type="molecule type" value="Genomic_DNA"/>
</dbReference>
<evidence type="ECO:0000313" key="2">
    <source>
        <dbReference type="EMBL" id="MFC0863063.1"/>
    </source>
</evidence>